<gene>
    <name evidence="5" type="ORF">IAC18_06875</name>
</gene>
<sequence>MEERRVHAMYFSATGTTKKVVLAAAGRIARAWGFELREEDFTLPLGRENPPGFGPGDLVVFGVPVYAGRVPNVLLKYIRAVSGGGALAVPVVCYGNRDFDDALIELRDLLEADGFVTVAAGAFIGEHSFSRILAAGRPDAADIEKAEAFGERVAALPEPASEGRTPVDVRGCSPYRPYYVPKNRAGEPVSILKDKPKVNESCTNCGLCASLCPMGSIVEDNVREYRGICIKCGACVKGCPQQARYYDSYNYNYHKEELELGYTRRAEPELFF</sequence>
<evidence type="ECO:0000313" key="5">
    <source>
        <dbReference type="EMBL" id="HIS67271.1"/>
    </source>
</evidence>
<evidence type="ECO:0000313" key="6">
    <source>
        <dbReference type="Proteomes" id="UP000824001"/>
    </source>
</evidence>
<dbReference type="Gene3D" id="3.40.50.360">
    <property type="match status" value="1"/>
</dbReference>
<organism evidence="5 6">
    <name type="scientific">Candidatus Scatomorpha merdipullorum</name>
    <dbReference type="NCBI Taxonomy" id="2840927"/>
    <lineage>
        <taxon>Bacteria</taxon>
        <taxon>Bacillati</taxon>
        <taxon>Bacillota</taxon>
        <taxon>Clostridia</taxon>
        <taxon>Eubacteriales</taxon>
        <taxon>Candidatus Scatomorpha</taxon>
    </lineage>
</organism>
<dbReference type="PROSITE" id="PS00198">
    <property type="entry name" value="4FE4S_FER_1"/>
    <property type="match status" value="2"/>
</dbReference>
<feature type="domain" description="4Fe-4S ferredoxin-type" evidence="4">
    <location>
        <begin position="229"/>
        <end position="249"/>
    </location>
</feature>
<evidence type="ECO:0000256" key="3">
    <source>
        <dbReference type="ARBA" id="ARBA00023014"/>
    </source>
</evidence>
<name>A0A9D1FEZ5_9FIRM</name>
<dbReference type="SUPFAM" id="SSF54862">
    <property type="entry name" value="4Fe-4S ferredoxins"/>
    <property type="match status" value="1"/>
</dbReference>
<dbReference type="GO" id="GO:0046872">
    <property type="term" value="F:metal ion binding"/>
    <property type="evidence" value="ECO:0007669"/>
    <property type="project" value="UniProtKB-KW"/>
</dbReference>
<dbReference type="InterPro" id="IPR029039">
    <property type="entry name" value="Flavoprotein-like_sf"/>
</dbReference>
<dbReference type="Gene3D" id="3.30.70.20">
    <property type="match status" value="1"/>
</dbReference>
<keyword evidence="3" id="KW-0411">Iron-sulfur</keyword>
<evidence type="ECO:0000256" key="2">
    <source>
        <dbReference type="ARBA" id="ARBA00023004"/>
    </source>
</evidence>
<dbReference type="GO" id="GO:0051536">
    <property type="term" value="F:iron-sulfur cluster binding"/>
    <property type="evidence" value="ECO:0007669"/>
    <property type="project" value="UniProtKB-KW"/>
</dbReference>
<feature type="domain" description="4Fe-4S ferredoxin-type" evidence="4">
    <location>
        <begin position="194"/>
        <end position="222"/>
    </location>
</feature>
<evidence type="ECO:0000259" key="4">
    <source>
        <dbReference type="PROSITE" id="PS51379"/>
    </source>
</evidence>
<dbReference type="SUPFAM" id="SSF52218">
    <property type="entry name" value="Flavoproteins"/>
    <property type="match status" value="1"/>
</dbReference>
<accession>A0A9D1FEZ5</accession>
<dbReference type="PANTHER" id="PTHR43122:SF1">
    <property type="entry name" value="IRON-SULFUR-BINDING PROTEIN"/>
    <property type="match status" value="1"/>
</dbReference>
<evidence type="ECO:0000256" key="1">
    <source>
        <dbReference type="ARBA" id="ARBA00022723"/>
    </source>
</evidence>
<reference evidence="5" key="2">
    <citation type="journal article" date="2021" name="PeerJ">
        <title>Extensive microbial diversity within the chicken gut microbiome revealed by metagenomics and culture.</title>
        <authorList>
            <person name="Gilroy R."/>
            <person name="Ravi A."/>
            <person name="Getino M."/>
            <person name="Pursley I."/>
            <person name="Horton D.L."/>
            <person name="Alikhan N.F."/>
            <person name="Baker D."/>
            <person name="Gharbi K."/>
            <person name="Hall N."/>
            <person name="Watson M."/>
            <person name="Adriaenssens E.M."/>
            <person name="Foster-Nyarko E."/>
            <person name="Jarju S."/>
            <person name="Secka A."/>
            <person name="Antonio M."/>
            <person name="Oren A."/>
            <person name="Chaudhuri R.R."/>
            <person name="La Ragione R."/>
            <person name="Hildebrand F."/>
            <person name="Pallen M.J."/>
        </authorList>
    </citation>
    <scope>NUCLEOTIDE SEQUENCE</scope>
    <source>
        <strain evidence="5">ChiHjej10B9-9673</strain>
    </source>
</reference>
<protein>
    <submittedName>
        <fullName evidence="5">EFR1 family ferrodoxin</fullName>
    </submittedName>
</protein>
<proteinExistence type="predicted"/>
<dbReference type="Proteomes" id="UP000824001">
    <property type="component" value="Unassembled WGS sequence"/>
</dbReference>
<dbReference type="InterPro" id="IPR017900">
    <property type="entry name" value="4Fe4S_Fe_S_CS"/>
</dbReference>
<keyword evidence="2" id="KW-0408">Iron</keyword>
<dbReference type="NCBIfam" id="NF038196">
    <property type="entry name" value="ferrodoxin_EFR1"/>
    <property type="match status" value="1"/>
</dbReference>
<keyword evidence="1" id="KW-0479">Metal-binding</keyword>
<comment type="caution">
    <text evidence="5">The sequence shown here is derived from an EMBL/GenBank/DDBJ whole genome shotgun (WGS) entry which is preliminary data.</text>
</comment>
<dbReference type="InterPro" id="IPR017896">
    <property type="entry name" value="4Fe4S_Fe-S-bd"/>
</dbReference>
<dbReference type="PANTHER" id="PTHR43122">
    <property type="entry name" value="FERREDOXIN SUBUNIT OF PYRUVATE:FLAVODOXIN OXIDOREDUCTASE-RELATED"/>
    <property type="match status" value="1"/>
</dbReference>
<dbReference type="PROSITE" id="PS51379">
    <property type="entry name" value="4FE4S_FER_2"/>
    <property type="match status" value="2"/>
</dbReference>
<dbReference type="InterPro" id="IPR047964">
    <property type="entry name" value="EFR1-like"/>
</dbReference>
<dbReference type="AlphaFoldDB" id="A0A9D1FEZ5"/>
<dbReference type="EMBL" id="DVJK01000193">
    <property type="protein sequence ID" value="HIS67271.1"/>
    <property type="molecule type" value="Genomic_DNA"/>
</dbReference>
<dbReference type="Pfam" id="PF13187">
    <property type="entry name" value="Fer4_9"/>
    <property type="match status" value="1"/>
</dbReference>
<reference evidence="5" key="1">
    <citation type="submission" date="2020-10" db="EMBL/GenBank/DDBJ databases">
        <authorList>
            <person name="Gilroy R."/>
        </authorList>
    </citation>
    <scope>NUCLEOTIDE SEQUENCE</scope>
    <source>
        <strain evidence="5">ChiHjej10B9-9673</strain>
    </source>
</reference>